<feature type="region of interest" description="Disordered" evidence="2">
    <location>
        <begin position="91"/>
        <end position="110"/>
    </location>
</feature>
<comment type="caution">
    <text evidence="3">The sequence shown here is derived from an EMBL/GenBank/DDBJ whole genome shotgun (WGS) entry which is preliminary data.</text>
</comment>
<sequence length="255" mass="29027">MSLVQNLIKKAFATANANEAASFLASACNRMKMHNKEQIQAEVSAALVNVNLVRISEKPPQAKTVYQDSPETLKRLREAESLSASLLAQLRQAQQNAGQQPMQQDRPETAERLRKYEKQVSELQKALNISQEMHLKESALVRSVMQREIDELKSLFNRQKESGSGLVESHQREKAELNQRLQAADELIKTQQEARHRAEAEVATLREKLENLRADSHYNFEQCETLNARLTKTIDELLATRNTLSAHFGQWLPNK</sequence>
<name>A0ABS6DG96_9ENTR</name>
<evidence type="ECO:0000256" key="2">
    <source>
        <dbReference type="SAM" id="MobiDB-lite"/>
    </source>
</evidence>
<proteinExistence type="predicted"/>
<accession>A0ABS6DG96</accession>
<dbReference type="Proteomes" id="UP000686327">
    <property type="component" value="Unassembled WGS sequence"/>
</dbReference>
<keyword evidence="4" id="KW-1185">Reference proteome</keyword>
<protein>
    <recommendedName>
        <fullName evidence="5">Chromosome partition protein Smc</fullName>
    </recommendedName>
</protein>
<reference evidence="4" key="1">
    <citation type="submission" date="2023-07" db="EMBL/GenBank/DDBJ databases">
        <title>Cedecea davisae an AmpC producer and its therapeutic implications.</title>
        <authorList>
            <person name="Notter J."/>
        </authorList>
    </citation>
    <scope>NUCLEOTIDE SEQUENCE [LARGE SCALE GENOMIC DNA]</scope>
    <source>
        <strain evidence="4">1</strain>
    </source>
</reference>
<feature type="coiled-coil region" evidence="1">
    <location>
        <begin position="167"/>
        <end position="215"/>
    </location>
</feature>
<keyword evidence="1" id="KW-0175">Coiled coil</keyword>
<evidence type="ECO:0000256" key="1">
    <source>
        <dbReference type="SAM" id="Coils"/>
    </source>
</evidence>
<evidence type="ECO:0008006" key="5">
    <source>
        <dbReference type="Google" id="ProtNLM"/>
    </source>
</evidence>
<dbReference type="RefSeq" id="WP_216375483.1">
    <property type="nucleotide sequence ID" value="NZ_JAGRYT010000019.1"/>
</dbReference>
<organism evidence="3 4">
    <name type="scientific">Cedecea davisae</name>
    <dbReference type="NCBI Taxonomy" id="158484"/>
    <lineage>
        <taxon>Bacteria</taxon>
        <taxon>Pseudomonadati</taxon>
        <taxon>Pseudomonadota</taxon>
        <taxon>Gammaproteobacteria</taxon>
        <taxon>Enterobacterales</taxon>
        <taxon>Enterobacteriaceae</taxon>
        <taxon>Cedecea</taxon>
    </lineage>
</organism>
<gene>
    <name evidence="3" type="ORF">KC222_09390</name>
</gene>
<evidence type="ECO:0000313" key="3">
    <source>
        <dbReference type="EMBL" id="MBU4682224.1"/>
    </source>
</evidence>
<evidence type="ECO:0000313" key="4">
    <source>
        <dbReference type="Proteomes" id="UP000686327"/>
    </source>
</evidence>
<dbReference type="EMBL" id="JAGRYU010000012">
    <property type="protein sequence ID" value="MBU4682224.1"/>
    <property type="molecule type" value="Genomic_DNA"/>
</dbReference>